<dbReference type="EMBL" id="FQZC01000001">
    <property type="protein sequence ID" value="SHI69236.1"/>
    <property type="molecule type" value="Genomic_DNA"/>
</dbReference>
<evidence type="ECO:0000256" key="2">
    <source>
        <dbReference type="ARBA" id="ARBA00022670"/>
    </source>
</evidence>
<evidence type="ECO:0000259" key="7">
    <source>
        <dbReference type="Pfam" id="PF01435"/>
    </source>
</evidence>
<dbReference type="GO" id="GO:0008233">
    <property type="term" value="F:peptidase activity"/>
    <property type="evidence" value="ECO:0007669"/>
    <property type="project" value="UniProtKB-KW"/>
</dbReference>
<keyword evidence="5" id="KW-0862">Zinc</keyword>
<dbReference type="SUPFAM" id="SSF48452">
    <property type="entry name" value="TPR-like"/>
    <property type="match status" value="1"/>
</dbReference>
<sequence>MKPGLGRLTRTIVAFAAAVATVVLPPVAEAQQRGRLPVVRDAQIEGLIRDYTEPLLRAAGLQSNRVEIVLVNDLSFNAFVAGRRIFINTGTILNSETPNETIGVIAHEIGHLAGGHQERLRDQLARAQVIAVVAGLLGAGVAVAGAAGGSSAAAGAGSGIMMGGGGLARRGLMSYQRTEEITADRSALTYLRKTGQSPKGLLDSFDGLLRNNMLSGRGTDRYLSSHPAPQDRIGFLQTAARESPYFDRKDSPELQLRHDLARAKIAAYNGGATLVRQTFGRDLHSQPALYGDVIATQLSGVPSGALAKIDRLIQQSPRNPWFYEVKGEILMEAGRGKEAATQFRRAAELAPGRSGLLQASIGQALVTSGDPSQMKQAITEIRRGLDLEPNNYNAYRFLAMAYGHTGDVGAAELATAEGYWQAGNFRESKVFAARAQQKFRPGTPQWQQAQDIIQTR</sequence>
<gene>
    <name evidence="8" type="ORF">SAMN02745911_0872</name>
</gene>
<comment type="cofactor">
    <cofactor evidence="1">
        <name>Zn(2+)</name>
        <dbReference type="ChEBI" id="CHEBI:29105"/>
    </cofactor>
</comment>
<dbReference type="PANTHER" id="PTHR22726">
    <property type="entry name" value="METALLOENDOPEPTIDASE OMA1"/>
    <property type="match status" value="1"/>
</dbReference>
<accession>A0ABY1I6N4</accession>
<keyword evidence="4" id="KW-0378">Hydrolase</keyword>
<keyword evidence="9" id="KW-1185">Reference proteome</keyword>
<dbReference type="CDD" id="cd07324">
    <property type="entry name" value="M48C_Oma1-like"/>
    <property type="match status" value="1"/>
</dbReference>
<evidence type="ECO:0000313" key="8">
    <source>
        <dbReference type="EMBL" id="SHI69236.1"/>
    </source>
</evidence>
<dbReference type="Proteomes" id="UP000184290">
    <property type="component" value="Unassembled WGS sequence"/>
</dbReference>
<dbReference type="Pfam" id="PF13432">
    <property type="entry name" value="TPR_16"/>
    <property type="match status" value="1"/>
</dbReference>
<keyword evidence="3" id="KW-0479">Metal-binding</keyword>
<dbReference type="InterPro" id="IPR001915">
    <property type="entry name" value="Peptidase_M48"/>
</dbReference>
<comment type="caution">
    <text evidence="8">The sequence shown here is derived from an EMBL/GenBank/DDBJ whole genome shotgun (WGS) entry which is preliminary data.</text>
</comment>
<dbReference type="PANTHER" id="PTHR22726:SF1">
    <property type="entry name" value="METALLOENDOPEPTIDASE OMA1, MITOCHONDRIAL"/>
    <property type="match status" value="1"/>
</dbReference>
<dbReference type="Gene3D" id="1.25.40.10">
    <property type="entry name" value="Tetratricopeptide repeat domain"/>
    <property type="match status" value="1"/>
</dbReference>
<proteinExistence type="predicted"/>
<dbReference type="GO" id="GO:0006508">
    <property type="term" value="P:proteolysis"/>
    <property type="evidence" value="ECO:0007669"/>
    <property type="project" value="UniProtKB-KW"/>
</dbReference>
<evidence type="ECO:0000256" key="4">
    <source>
        <dbReference type="ARBA" id="ARBA00022801"/>
    </source>
</evidence>
<evidence type="ECO:0000313" key="9">
    <source>
        <dbReference type="Proteomes" id="UP000184290"/>
    </source>
</evidence>
<evidence type="ECO:0000256" key="6">
    <source>
        <dbReference type="ARBA" id="ARBA00023049"/>
    </source>
</evidence>
<evidence type="ECO:0000256" key="5">
    <source>
        <dbReference type="ARBA" id="ARBA00022833"/>
    </source>
</evidence>
<protein>
    <submittedName>
        <fullName evidence="8">Zn-dependent protease, contains TPR repeats</fullName>
    </submittedName>
</protein>
<keyword evidence="6" id="KW-0482">Metalloprotease</keyword>
<evidence type="ECO:0000256" key="3">
    <source>
        <dbReference type="ARBA" id="ARBA00022723"/>
    </source>
</evidence>
<organism evidence="8 9">
    <name type="scientific">Aureimonas altamirensis DSM 21988</name>
    <dbReference type="NCBI Taxonomy" id="1121026"/>
    <lineage>
        <taxon>Bacteria</taxon>
        <taxon>Pseudomonadati</taxon>
        <taxon>Pseudomonadota</taxon>
        <taxon>Alphaproteobacteria</taxon>
        <taxon>Hyphomicrobiales</taxon>
        <taxon>Aurantimonadaceae</taxon>
        <taxon>Aureimonas</taxon>
    </lineage>
</organism>
<reference evidence="8 9" key="1">
    <citation type="submission" date="2016-11" db="EMBL/GenBank/DDBJ databases">
        <authorList>
            <person name="Varghese N."/>
            <person name="Submissions S."/>
        </authorList>
    </citation>
    <scope>NUCLEOTIDE SEQUENCE [LARGE SCALE GENOMIC DNA]</scope>
    <source>
        <strain evidence="8 9">DSM 21988</strain>
    </source>
</reference>
<name>A0ABY1I6N4_9HYPH</name>
<dbReference type="InterPro" id="IPR011990">
    <property type="entry name" value="TPR-like_helical_dom_sf"/>
</dbReference>
<evidence type="ECO:0000256" key="1">
    <source>
        <dbReference type="ARBA" id="ARBA00001947"/>
    </source>
</evidence>
<dbReference type="Gene3D" id="3.30.2010.10">
    <property type="entry name" value="Metalloproteases ('zincins'), catalytic domain"/>
    <property type="match status" value="1"/>
</dbReference>
<dbReference type="Pfam" id="PF01435">
    <property type="entry name" value="Peptidase_M48"/>
    <property type="match status" value="1"/>
</dbReference>
<dbReference type="InterPro" id="IPR051156">
    <property type="entry name" value="Mito/Outer_Membr_Metalloprot"/>
</dbReference>
<dbReference type="RefSeq" id="WP_060601758.1">
    <property type="nucleotide sequence ID" value="NZ_FQZC01000001.1"/>
</dbReference>
<feature type="domain" description="Peptidase M48" evidence="7">
    <location>
        <begin position="48"/>
        <end position="238"/>
    </location>
</feature>
<keyword evidence="2 8" id="KW-0645">Protease</keyword>